<name>A0A9W4SV76_9GLOM</name>
<reference evidence="2" key="1">
    <citation type="submission" date="2022-08" db="EMBL/GenBank/DDBJ databases">
        <authorList>
            <person name="Kallberg Y."/>
            <person name="Tangrot J."/>
            <person name="Rosling A."/>
        </authorList>
    </citation>
    <scope>NUCLEOTIDE SEQUENCE</scope>
    <source>
        <strain evidence="2">Wild A</strain>
    </source>
</reference>
<dbReference type="OrthoDB" id="2405442at2759"/>
<feature type="compositionally biased region" description="Basic and acidic residues" evidence="1">
    <location>
        <begin position="93"/>
        <end position="110"/>
    </location>
</feature>
<evidence type="ECO:0000256" key="1">
    <source>
        <dbReference type="SAM" id="MobiDB-lite"/>
    </source>
</evidence>
<protein>
    <submittedName>
        <fullName evidence="2">2120_t:CDS:1</fullName>
    </submittedName>
</protein>
<evidence type="ECO:0000313" key="3">
    <source>
        <dbReference type="Proteomes" id="UP001153678"/>
    </source>
</evidence>
<evidence type="ECO:0000313" key="2">
    <source>
        <dbReference type="EMBL" id="CAI2182793.1"/>
    </source>
</evidence>
<gene>
    <name evidence="2" type="ORF">FWILDA_LOCUS10755</name>
</gene>
<organism evidence="2 3">
    <name type="scientific">Funneliformis geosporum</name>
    <dbReference type="NCBI Taxonomy" id="1117311"/>
    <lineage>
        <taxon>Eukaryota</taxon>
        <taxon>Fungi</taxon>
        <taxon>Fungi incertae sedis</taxon>
        <taxon>Mucoromycota</taxon>
        <taxon>Glomeromycotina</taxon>
        <taxon>Glomeromycetes</taxon>
        <taxon>Glomerales</taxon>
        <taxon>Glomeraceae</taxon>
        <taxon>Funneliformis</taxon>
    </lineage>
</organism>
<proteinExistence type="predicted"/>
<dbReference type="Proteomes" id="UP001153678">
    <property type="component" value="Unassembled WGS sequence"/>
</dbReference>
<keyword evidence="3" id="KW-1185">Reference proteome</keyword>
<dbReference type="EMBL" id="CAMKVN010002838">
    <property type="protein sequence ID" value="CAI2182793.1"/>
    <property type="molecule type" value="Genomic_DNA"/>
</dbReference>
<sequence>MIFEKREPKRIQFAIQDDDDELIQFIKEFNKRKEAQLIQAESIRQQEALANRKINDNQILCDSNGVLINSNQILDPLKHQPKGKPPIKWLKPSVEKSGSKGKDGSEQAISDRDRKCGLCEKIWSLS</sequence>
<comment type="caution">
    <text evidence="2">The sequence shown here is derived from an EMBL/GenBank/DDBJ whole genome shotgun (WGS) entry which is preliminary data.</text>
</comment>
<accession>A0A9W4SV76</accession>
<feature type="region of interest" description="Disordered" evidence="1">
    <location>
        <begin position="77"/>
        <end position="110"/>
    </location>
</feature>
<dbReference type="AlphaFoldDB" id="A0A9W4SV76"/>